<dbReference type="InterPro" id="IPR017853">
    <property type="entry name" value="GH"/>
</dbReference>
<dbReference type="InterPro" id="IPR015883">
    <property type="entry name" value="Glyco_hydro_20_cat"/>
</dbReference>
<comment type="caution">
    <text evidence="9">The sequence shown here is derived from an EMBL/GenBank/DDBJ whole genome shotgun (WGS) entry which is preliminary data.</text>
</comment>
<dbReference type="RefSeq" id="WP_124859042.1">
    <property type="nucleotide sequence ID" value="NZ_JBIALA010000005.1"/>
</dbReference>
<evidence type="ECO:0000256" key="2">
    <source>
        <dbReference type="ARBA" id="ARBA00006285"/>
    </source>
</evidence>
<dbReference type="InterPro" id="IPR029018">
    <property type="entry name" value="Hex-like_dom2"/>
</dbReference>
<dbReference type="PRINTS" id="PR00738">
    <property type="entry name" value="GLHYDRLASE20"/>
</dbReference>
<feature type="signal peptide" evidence="7">
    <location>
        <begin position="1"/>
        <end position="30"/>
    </location>
</feature>
<dbReference type="Gene3D" id="3.30.379.10">
    <property type="entry name" value="Chitobiase/beta-hexosaminidase domain 2-like"/>
    <property type="match status" value="1"/>
</dbReference>
<proteinExistence type="inferred from homology"/>
<evidence type="ECO:0000256" key="3">
    <source>
        <dbReference type="ARBA" id="ARBA00012663"/>
    </source>
</evidence>
<dbReference type="Pfam" id="PF14200">
    <property type="entry name" value="RicinB_lectin_2"/>
    <property type="match status" value="2"/>
</dbReference>
<organism evidence="9 10">
    <name type="scientific">Micromonospora arida</name>
    <dbReference type="NCBI Taxonomy" id="2203715"/>
    <lineage>
        <taxon>Bacteria</taxon>
        <taxon>Bacillati</taxon>
        <taxon>Actinomycetota</taxon>
        <taxon>Actinomycetes</taxon>
        <taxon>Micromonosporales</taxon>
        <taxon>Micromonosporaceae</taxon>
        <taxon>Micromonospora</taxon>
    </lineage>
</organism>
<comment type="catalytic activity">
    <reaction evidence="1">
        <text>Hydrolysis of terminal non-reducing N-acetyl-D-hexosamine residues in N-acetyl-beta-D-hexosaminides.</text>
        <dbReference type="EC" id="3.2.1.52"/>
    </reaction>
</comment>
<evidence type="ECO:0000259" key="8">
    <source>
        <dbReference type="SMART" id="SM00458"/>
    </source>
</evidence>
<keyword evidence="4" id="KW-0378">Hydrolase</keyword>
<evidence type="ECO:0000313" key="9">
    <source>
        <dbReference type="EMBL" id="RQX07053.1"/>
    </source>
</evidence>
<sequence>MFSTRKKRLLLALAALLAGLGLQVPSAARAANPAPQVAPSVREWTGGTGTWTLTTASRILVDPAHAAQLSVAATSLRVDLGAISGVDVPIISSATSGTGDILLTLAVSDAGIGDQGYLMTVGSQVVVRANATAGVYYGTQTLLQMIKQSATATTVPAGTIRDYPQYRERGVMLDVGRHFYEMDYLENLLRRMAWLRLNTLRMHFTEWNGFRLRSDRYPGLASAQSYSKADLRRMQDVAKRYHITIVPEIDLPGHATTMTTYDPTMRFSCASMDYAPWPGGSNGGWTLNLTKDSARTFVMNLLSEFVPLFDGPYFHIGGDEYQTDAAKNSCPELVSYAQARGFPHAGDVFTEFMNLMNDKVRSYGKTAQLWNWWETNGQQTSIKPATSIVLTPYTGSLNYFYNLGYTVVGVPESTLYVTPGLNLYVNAKNVYESWAPDPNVKVNGYKIARWSDAVEHQTDEWFDQYAKRPTEVLAERLWGGPRSSTVEAFFTRVDAIGDAPGVPSVVQVNDNTTGTGDNQFSYSGTWQYGTNGARQFQGDDHYSSTLDSAYQVRFTGNKVKLFAARAANHGRAGISIDGGPETVVDLYSPTRVDQAMVFTSGLLAQGSHVLRVRVLNSRNASSSGTAVTADKVEVSRAATPAAAFDPSTEYRVVNRNSTKVLEVPVGSGDGGGAIQWSSNGAAHQRWNLVEAGGGYHRIVNRSSGKVLDVSGSSTADGASVVQWTSHGGANQLWSVIPAGTHYKIINRNSGKALTVANAATNDGATVVQSTYRGGTEQQWTITR</sequence>
<dbReference type="SUPFAM" id="SSF51445">
    <property type="entry name" value="(Trans)glycosidases"/>
    <property type="match status" value="1"/>
</dbReference>
<dbReference type="Proteomes" id="UP000266889">
    <property type="component" value="Unassembled WGS sequence"/>
</dbReference>
<keyword evidence="10" id="KW-1185">Reference proteome</keyword>
<keyword evidence="5" id="KW-0326">Glycosidase</keyword>
<evidence type="ECO:0000256" key="1">
    <source>
        <dbReference type="ARBA" id="ARBA00001231"/>
    </source>
</evidence>
<dbReference type="Gene3D" id="2.80.10.50">
    <property type="match status" value="2"/>
</dbReference>
<dbReference type="Pfam" id="PF02838">
    <property type="entry name" value="Glyco_hydro_20b"/>
    <property type="match status" value="1"/>
</dbReference>
<dbReference type="GO" id="GO:0004563">
    <property type="term" value="F:beta-N-acetylhexosaminidase activity"/>
    <property type="evidence" value="ECO:0007669"/>
    <property type="project" value="UniProtKB-EC"/>
</dbReference>
<gene>
    <name evidence="9" type="ORF">DLJ58_22660</name>
</gene>
<dbReference type="PANTHER" id="PTHR22600:SF57">
    <property type="entry name" value="BETA-N-ACETYLHEXOSAMINIDASE"/>
    <property type="match status" value="1"/>
</dbReference>
<evidence type="ECO:0000256" key="7">
    <source>
        <dbReference type="SAM" id="SignalP"/>
    </source>
</evidence>
<dbReference type="InterPro" id="IPR025705">
    <property type="entry name" value="Beta_hexosaminidase_sua/sub"/>
</dbReference>
<dbReference type="SMART" id="SM00458">
    <property type="entry name" value="RICIN"/>
    <property type="match status" value="1"/>
</dbReference>
<evidence type="ECO:0000313" key="10">
    <source>
        <dbReference type="Proteomes" id="UP000266889"/>
    </source>
</evidence>
<dbReference type="EMBL" id="QGSY01000228">
    <property type="protein sequence ID" value="RQX07053.1"/>
    <property type="molecule type" value="Genomic_DNA"/>
</dbReference>
<feature type="domain" description="Ricin B lectin" evidence="8">
    <location>
        <begin position="647"/>
        <end position="782"/>
    </location>
</feature>
<dbReference type="InterPro" id="IPR035992">
    <property type="entry name" value="Ricin_B-like_lectins"/>
</dbReference>
<dbReference type="Gene3D" id="3.20.20.80">
    <property type="entry name" value="Glycosidases"/>
    <property type="match status" value="1"/>
</dbReference>
<dbReference type="Gene3D" id="2.60.120.260">
    <property type="entry name" value="Galactose-binding domain-like"/>
    <property type="match status" value="1"/>
</dbReference>
<accession>A0A3N9XI49</accession>
<dbReference type="PROSITE" id="PS50231">
    <property type="entry name" value="RICIN_B_LECTIN"/>
    <property type="match status" value="1"/>
</dbReference>
<feature type="active site" description="Proton donor" evidence="6">
    <location>
        <position position="320"/>
    </location>
</feature>
<evidence type="ECO:0000256" key="6">
    <source>
        <dbReference type="PIRSR" id="PIRSR625705-1"/>
    </source>
</evidence>
<dbReference type="Pfam" id="PF00728">
    <property type="entry name" value="Glyco_hydro_20"/>
    <property type="match status" value="1"/>
</dbReference>
<keyword evidence="7" id="KW-0732">Signal</keyword>
<dbReference type="GO" id="GO:0016020">
    <property type="term" value="C:membrane"/>
    <property type="evidence" value="ECO:0007669"/>
    <property type="project" value="TreeGrafter"/>
</dbReference>
<dbReference type="PANTHER" id="PTHR22600">
    <property type="entry name" value="BETA-HEXOSAMINIDASE"/>
    <property type="match status" value="1"/>
</dbReference>
<dbReference type="GO" id="GO:0005975">
    <property type="term" value="P:carbohydrate metabolic process"/>
    <property type="evidence" value="ECO:0007669"/>
    <property type="project" value="InterPro"/>
</dbReference>
<comment type="similarity">
    <text evidence="2">Belongs to the glycosyl hydrolase 20 family.</text>
</comment>
<feature type="chain" id="PRO_5018288544" description="beta-N-acetylhexosaminidase" evidence="7">
    <location>
        <begin position="31"/>
        <end position="783"/>
    </location>
</feature>
<name>A0A3N9XI49_9ACTN</name>
<dbReference type="EC" id="3.2.1.52" evidence="3"/>
<protein>
    <recommendedName>
        <fullName evidence="3">beta-N-acetylhexosaminidase</fullName>
        <ecNumber evidence="3">3.2.1.52</ecNumber>
    </recommendedName>
</protein>
<evidence type="ECO:0000256" key="5">
    <source>
        <dbReference type="ARBA" id="ARBA00023295"/>
    </source>
</evidence>
<dbReference type="GO" id="GO:0030203">
    <property type="term" value="P:glycosaminoglycan metabolic process"/>
    <property type="evidence" value="ECO:0007669"/>
    <property type="project" value="TreeGrafter"/>
</dbReference>
<dbReference type="AlphaFoldDB" id="A0A3N9XI49"/>
<dbReference type="SUPFAM" id="SSF55545">
    <property type="entry name" value="beta-N-acetylhexosaminidase-like domain"/>
    <property type="match status" value="1"/>
</dbReference>
<reference evidence="9 10" key="1">
    <citation type="submission" date="2018-05" db="EMBL/GenBank/DDBJ databases">
        <title>Micromonospora from Atacama Desert.</title>
        <authorList>
            <person name="Carro L."/>
            <person name="Goodfellow M."/>
            <person name="Klenk H.-P."/>
        </authorList>
    </citation>
    <scope>NUCLEOTIDE SEQUENCE [LARGE SCALE GENOMIC DNA]</scope>
    <source>
        <strain evidence="9 10">LB32</strain>
    </source>
</reference>
<evidence type="ECO:0000256" key="4">
    <source>
        <dbReference type="ARBA" id="ARBA00022801"/>
    </source>
</evidence>
<dbReference type="SUPFAM" id="SSF50370">
    <property type="entry name" value="Ricin B-like lectins"/>
    <property type="match status" value="1"/>
</dbReference>
<dbReference type="OrthoDB" id="9763537at2"/>
<dbReference type="InterPro" id="IPR015882">
    <property type="entry name" value="HEX_bac_N"/>
</dbReference>
<dbReference type="InterPro" id="IPR000772">
    <property type="entry name" value="Ricin_B_lectin"/>
</dbReference>